<dbReference type="GO" id="GO:0005794">
    <property type="term" value="C:Golgi apparatus"/>
    <property type="evidence" value="ECO:0007669"/>
    <property type="project" value="UniProtKB-SubCell"/>
</dbReference>
<keyword evidence="4 6" id="KW-0333">Golgi apparatus</keyword>
<evidence type="ECO:0000256" key="1">
    <source>
        <dbReference type="ARBA" id="ARBA00022448"/>
    </source>
</evidence>
<dbReference type="Proteomes" id="UP000030747">
    <property type="component" value="Unassembled WGS sequence"/>
</dbReference>
<dbReference type="InterPro" id="IPR007233">
    <property type="entry name" value="TRAPPC"/>
</dbReference>
<feature type="compositionally biased region" description="Low complexity" evidence="7">
    <location>
        <begin position="37"/>
        <end position="58"/>
    </location>
</feature>
<dbReference type="SUPFAM" id="SSF64356">
    <property type="entry name" value="SNARE-like"/>
    <property type="match status" value="1"/>
</dbReference>
<dbReference type="InterPro" id="IPR011012">
    <property type="entry name" value="Longin-like_dom_sf"/>
</dbReference>
<feature type="region of interest" description="Disordered" evidence="7">
    <location>
        <begin position="24"/>
        <end position="58"/>
    </location>
</feature>
<evidence type="ECO:0000256" key="5">
    <source>
        <dbReference type="ARBA" id="ARBA00038167"/>
    </source>
</evidence>
<comment type="subunit">
    <text evidence="6">Part of the multisubunit transport protein particle (TRAPP) complex.</text>
</comment>
<dbReference type="GO" id="GO:0005783">
    <property type="term" value="C:endoplasmic reticulum"/>
    <property type="evidence" value="ECO:0007669"/>
    <property type="project" value="UniProtKB-SubCell"/>
</dbReference>
<dbReference type="OrthoDB" id="348846at2759"/>
<keyword evidence="9" id="KW-1185">Reference proteome</keyword>
<dbReference type="AlphaFoldDB" id="U6KWG3"/>
<dbReference type="SMART" id="SM01399">
    <property type="entry name" value="Sybindin"/>
    <property type="match status" value="1"/>
</dbReference>
<dbReference type="RefSeq" id="XP_013232018.1">
    <property type="nucleotide sequence ID" value="XM_013376564.1"/>
</dbReference>
<dbReference type="VEuPathDB" id="ToxoDB:ETH2_0512900"/>
<evidence type="ECO:0000256" key="6">
    <source>
        <dbReference type="RuleBase" id="RU366065"/>
    </source>
</evidence>
<gene>
    <name evidence="8" type="ORF">ETH_00011765</name>
</gene>
<accession>U6KWG3</accession>
<evidence type="ECO:0000256" key="4">
    <source>
        <dbReference type="ARBA" id="ARBA00023034"/>
    </source>
</evidence>
<evidence type="ECO:0000256" key="7">
    <source>
        <dbReference type="SAM" id="MobiDB-lite"/>
    </source>
</evidence>
<evidence type="ECO:0000256" key="2">
    <source>
        <dbReference type="ARBA" id="ARBA00022824"/>
    </source>
</evidence>
<protein>
    <recommendedName>
        <fullName evidence="6">Trafficking protein particle complex subunit</fullName>
    </recommendedName>
</protein>
<comment type="subcellular location">
    <subcellularLocation>
        <location evidence="6">Endoplasmic reticulum</location>
    </subcellularLocation>
    <subcellularLocation>
        <location evidence="6">Golgi apparatus</location>
        <location evidence="6">cis-Golgi network</location>
    </subcellularLocation>
</comment>
<reference evidence="8" key="2">
    <citation type="submission" date="2013-10" db="EMBL/GenBank/DDBJ databases">
        <authorList>
            <person name="Aslett M."/>
        </authorList>
    </citation>
    <scope>NUCLEOTIDE SEQUENCE [LARGE SCALE GENOMIC DNA]</scope>
    <source>
        <strain evidence="8">Houghton</strain>
    </source>
</reference>
<keyword evidence="3 6" id="KW-0931">ER-Golgi transport</keyword>
<evidence type="ECO:0000313" key="8">
    <source>
        <dbReference type="EMBL" id="CDJ41268.1"/>
    </source>
</evidence>
<comment type="similarity">
    <text evidence="5">Belongs to the TRAPP small subunits family. BET5 subfamily.</text>
</comment>
<evidence type="ECO:0000313" key="9">
    <source>
        <dbReference type="Proteomes" id="UP000030747"/>
    </source>
</evidence>
<dbReference type="GO" id="GO:0006888">
    <property type="term" value="P:endoplasmic reticulum to Golgi vesicle-mediated transport"/>
    <property type="evidence" value="ECO:0007669"/>
    <property type="project" value="UniProtKB-UniRule"/>
</dbReference>
<dbReference type="PANTHER" id="PTHR23249:SF16">
    <property type="entry name" value="TRAFFICKING PROTEIN PARTICLE COMPLEX SUBUNIT 1"/>
    <property type="match status" value="1"/>
</dbReference>
<dbReference type="PANTHER" id="PTHR23249">
    <property type="entry name" value="TRAFFICKING PROTEIN PARTICLE COMPLEX SUBUNIT"/>
    <property type="match status" value="1"/>
</dbReference>
<feature type="compositionally biased region" description="Polar residues" evidence="7">
    <location>
        <begin position="108"/>
        <end position="119"/>
    </location>
</feature>
<organism evidence="8 9">
    <name type="scientific">Eimeria tenella</name>
    <name type="common">Coccidian parasite</name>
    <dbReference type="NCBI Taxonomy" id="5802"/>
    <lineage>
        <taxon>Eukaryota</taxon>
        <taxon>Sar</taxon>
        <taxon>Alveolata</taxon>
        <taxon>Apicomplexa</taxon>
        <taxon>Conoidasida</taxon>
        <taxon>Coccidia</taxon>
        <taxon>Eucoccidiorida</taxon>
        <taxon>Eimeriorina</taxon>
        <taxon>Eimeriidae</taxon>
        <taxon>Eimeria</taxon>
    </lineage>
</organism>
<dbReference type="GO" id="GO:0030008">
    <property type="term" value="C:TRAPP complex"/>
    <property type="evidence" value="ECO:0007669"/>
    <property type="project" value="UniProtKB-UniRule"/>
</dbReference>
<evidence type="ECO:0000256" key="3">
    <source>
        <dbReference type="ARBA" id="ARBA00022892"/>
    </source>
</evidence>
<name>U6KWG3_EIMTE</name>
<proteinExistence type="inferred from homology"/>
<dbReference type="VEuPathDB" id="ToxoDB:ETH_00011765"/>
<dbReference type="EMBL" id="HG675579">
    <property type="protein sequence ID" value="CDJ41268.1"/>
    <property type="molecule type" value="Genomic_DNA"/>
</dbReference>
<keyword evidence="1 6" id="KW-0813">Transport</keyword>
<feature type="region of interest" description="Disordered" evidence="7">
    <location>
        <begin position="103"/>
        <end position="133"/>
    </location>
</feature>
<dbReference type="Pfam" id="PF04099">
    <property type="entry name" value="Sybindin"/>
    <property type="match status" value="1"/>
</dbReference>
<dbReference type="GeneID" id="25251529"/>
<keyword evidence="2 6" id="KW-0256">Endoplasmic reticulum</keyword>
<dbReference type="Gene3D" id="3.30.450.70">
    <property type="match status" value="1"/>
</dbReference>
<reference evidence="8" key="1">
    <citation type="submission" date="2013-10" db="EMBL/GenBank/DDBJ databases">
        <title>Genomic analysis of the causative agents of coccidiosis in chickens.</title>
        <authorList>
            <person name="Reid A.J."/>
            <person name="Blake D."/>
            <person name="Billington K."/>
            <person name="Browne H."/>
            <person name="Dunn M."/>
            <person name="Hung S."/>
            <person name="Kawahara F."/>
            <person name="Miranda-Saavedra D."/>
            <person name="Mourier T."/>
            <person name="Nagra H."/>
            <person name="Otto T.D."/>
            <person name="Rawlings N."/>
            <person name="Sanchez A."/>
            <person name="Sanders M."/>
            <person name="Subramaniam C."/>
            <person name="Tay Y."/>
            <person name="Dear P."/>
            <person name="Doerig C."/>
            <person name="Gruber A."/>
            <person name="Parkinson J."/>
            <person name="Shirley M."/>
            <person name="Wan K.L."/>
            <person name="Berriman M."/>
            <person name="Tomley F."/>
            <person name="Pain A."/>
        </authorList>
    </citation>
    <scope>NUCLEOTIDE SEQUENCE [LARGE SCALE GENOMIC DNA]</scope>
    <source>
        <strain evidence="8">Houghton</strain>
    </source>
</reference>
<sequence length="253" mass="26339">MIYSVYVFHRNRCIFIAQYSQRGANVPPGSSDPDGLTAAATAQQQQQRGSTGARGSAARGAGVAATAAAQQASAFPHNVSLQRSPVGSSLAAAAAPLAAAAATGAHPSGSNGVRGSSSDPLVPGGPWGPLTKRQQQTGRLLAGLLYSMRRFCEQVGPSVSSSSSSNSNSSSFSSFATPHYKLHYLETATGYGFACLSSPEVPYMSEALQFIYASLFLELVIKSASFSPSKQIDSPVFAEQLHLFLSSLPAWDS</sequence>